<feature type="compositionally biased region" description="Basic residues" evidence="1">
    <location>
        <begin position="42"/>
        <end position="53"/>
    </location>
</feature>
<feature type="region of interest" description="Disordered" evidence="1">
    <location>
        <begin position="98"/>
        <end position="127"/>
    </location>
</feature>
<evidence type="ECO:0000256" key="1">
    <source>
        <dbReference type="SAM" id="MobiDB-lite"/>
    </source>
</evidence>
<organism evidence="2 3">
    <name type="scientific">Streptomyces alboflavus</name>
    <dbReference type="NCBI Taxonomy" id="67267"/>
    <lineage>
        <taxon>Bacteria</taxon>
        <taxon>Bacillati</taxon>
        <taxon>Actinomycetota</taxon>
        <taxon>Actinomycetes</taxon>
        <taxon>Kitasatosporales</taxon>
        <taxon>Streptomycetaceae</taxon>
        <taxon>Streptomyces</taxon>
    </lineage>
</organism>
<evidence type="ECO:0000313" key="3">
    <source>
        <dbReference type="Proteomes" id="UP000195880"/>
    </source>
</evidence>
<dbReference type="AlphaFoldDB" id="A0A1Z1WGS3"/>
<keyword evidence="3" id="KW-1185">Reference proteome</keyword>
<sequence length="143" mass="14772">MDQAEAVDVREGLGEARAQDPDRVLGQRATVPHGLGQGGPGRVRRRHPGHPRLRVGVEDGGGPVAADPPGRVDLAPEAGAELLVEGEVRVHDLHRDGTAPGAAAQVDASHAAGAEASEQTVGADDGGFVRFERVHGEGLPQTR</sequence>
<feature type="region of interest" description="Disordered" evidence="1">
    <location>
        <begin position="1"/>
        <end position="70"/>
    </location>
</feature>
<dbReference type="EMBL" id="CP021748">
    <property type="protein sequence ID" value="ARX85570.1"/>
    <property type="molecule type" value="Genomic_DNA"/>
</dbReference>
<reference evidence="2 3" key="1">
    <citation type="submission" date="2017-05" db="EMBL/GenBank/DDBJ databases">
        <title>Streptomyces alboflavus Genome sequencing and assembly.</title>
        <authorList>
            <person name="Wang Y."/>
            <person name="Du B."/>
            <person name="Ding Y."/>
            <person name="Liu H."/>
            <person name="Hou Q."/>
            <person name="Liu K."/>
            <person name="Wang C."/>
            <person name="Yao L."/>
        </authorList>
    </citation>
    <scope>NUCLEOTIDE SEQUENCE [LARGE SCALE GENOMIC DNA]</scope>
    <source>
        <strain evidence="2 3">MDJK44</strain>
    </source>
</reference>
<proteinExistence type="predicted"/>
<evidence type="ECO:0000313" key="2">
    <source>
        <dbReference type="EMBL" id="ARX85570.1"/>
    </source>
</evidence>
<dbReference type="Proteomes" id="UP000195880">
    <property type="component" value="Chromosome"/>
</dbReference>
<gene>
    <name evidence="2" type="ORF">SMD44_05034</name>
</gene>
<protein>
    <submittedName>
        <fullName evidence="2">Uncharacterized protein</fullName>
    </submittedName>
</protein>
<accession>A0A1Z1WGS3</accession>
<dbReference type="KEGG" id="salf:SMD44_05034"/>
<feature type="compositionally biased region" description="Basic and acidic residues" evidence="1">
    <location>
        <begin position="7"/>
        <end position="25"/>
    </location>
</feature>
<name>A0A1Z1WGS3_9ACTN</name>